<dbReference type="RefSeq" id="WP_106526642.1">
    <property type="nucleotide sequence ID" value="NZ_PYAW01000001.1"/>
</dbReference>
<dbReference type="InterPro" id="IPR012944">
    <property type="entry name" value="SusD_RagB_dom"/>
</dbReference>
<evidence type="ECO:0000256" key="6">
    <source>
        <dbReference type="SAM" id="SignalP"/>
    </source>
</evidence>
<keyword evidence="4" id="KW-0472">Membrane</keyword>
<dbReference type="Gene3D" id="1.25.40.10">
    <property type="entry name" value="Tetratricopeptide repeat domain"/>
    <property type="match status" value="1"/>
</dbReference>
<dbReference type="Gene3D" id="1.25.40.390">
    <property type="match status" value="1"/>
</dbReference>
<reference evidence="8 9" key="1">
    <citation type="submission" date="2018-03" db="EMBL/GenBank/DDBJ databases">
        <title>Genomic Encyclopedia of Archaeal and Bacterial Type Strains, Phase II (KMG-II): from individual species to whole genera.</title>
        <authorList>
            <person name="Goeker M."/>
        </authorList>
    </citation>
    <scope>NUCLEOTIDE SEQUENCE [LARGE SCALE GENOMIC DNA]</scope>
    <source>
        <strain evidence="8 9">DSM 24859</strain>
    </source>
</reference>
<comment type="subcellular location">
    <subcellularLocation>
        <location evidence="1">Cell outer membrane</location>
    </subcellularLocation>
</comment>
<name>A0A2P8HT57_CHINA</name>
<dbReference type="EMBL" id="PYAW01000001">
    <property type="protein sequence ID" value="PSL49410.1"/>
    <property type="molecule type" value="Genomic_DNA"/>
</dbReference>
<dbReference type="PROSITE" id="PS51257">
    <property type="entry name" value="PROKAR_LIPOPROTEIN"/>
    <property type="match status" value="1"/>
</dbReference>
<evidence type="ECO:0000256" key="4">
    <source>
        <dbReference type="ARBA" id="ARBA00023136"/>
    </source>
</evidence>
<comment type="caution">
    <text evidence="8">The sequence shown here is derived from an EMBL/GenBank/DDBJ whole genome shotgun (WGS) entry which is preliminary data.</text>
</comment>
<dbReference type="AlphaFoldDB" id="A0A2P8HT57"/>
<feature type="domain" description="RagB/SusD" evidence="7">
    <location>
        <begin position="268"/>
        <end position="519"/>
    </location>
</feature>
<dbReference type="InterPro" id="IPR011990">
    <property type="entry name" value="TPR-like_helical_dom_sf"/>
</dbReference>
<dbReference type="SUPFAM" id="SSF48452">
    <property type="entry name" value="TPR-like"/>
    <property type="match status" value="1"/>
</dbReference>
<dbReference type="Pfam" id="PF07980">
    <property type="entry name" value="SusD_RagB"/>
    <property type="match status" value="1"/>
</dbReference>
<dbReference type="Gene3D" id="1.10.3780.10">
    <property type="entry name" value="SusD-like"/>
    <property type="match status" value="1"/>
</dbReference>
<keyword evidence="5" id="KW-0998">Cell outer membrane</keyword>
<evidence type="ECO:0000313" key="9">
    <source>
        <dbReference type="Proteomes" id="UP000240971"/>
    </source>
</evidence>
<evidence type="ECO:0000256" key="5">
    <source>
        <dbReference type="ARBA" id="ARBA00023237"/>
    </source>
</evidence>
<keyword evidence="3 6" id="KW-0732">Signal</keyword>
<gene>
    <name evidence="8" type="ORF">CLV51_101742</name>
</gene>
<proteinExistence type="inferred from homology"/>
<comment type="similarity">
    <text evidence="2">Belongs to the SusD family.</text>
</comment>
<evidence type="ECO:0000313" key="8">
    <source>
        <dbReference type="EMBL" id="PSL49410.1"/>
    </source>
</evidence>
<sequence length="519" mass="57751">MTYNKIRSILIIGCSIGFAACNLNEKLGSTLTKSDADSVIKAPALLKTAYDNLQMPYQDFSNTWGLSEMSTDEAVGPTRAGDWDDNGVWRALHQHIWTSDHAHIQNAFSRLLLEQFSATNVLNFKPTAGQAAEARFLRAFSMFSVLDLWGQVPFRNPTDTLLNAPKVLKAQEALDYIIAELTAITNDLGDRPSTPAYVANKDAARFLLMKCYLNKGAFLNRQSPTFDAGDMAQVIKLADQITNGTGSYSLANNYYDNFARDNDVKSTENIFTQQNGPGISTARGDNGNNVFARWKSTLHYNMIPSGWNGFTTLSDFYDKYEATDTRRGGSYSGVTDSTGLRVGFLVGQQYNVNGVALKDRKGNMLAFTRDVQLKETGNTLEITGIRVVKYPPDLSTSKNSRDGNEASNDFVFFRYADVLLMKAEALVRTGKAGDGLTIVNQLRTKRGASAFGALDVNNLLDERGRELFWEGWRRQDLIRFGKFLQPWQLKPTDDPKYLLFPIPTSDLAVNPNLKQNPGY</sequence>
<evidence type="ECO:0000256" key="2">
    <source>
        <dbReference type="ARBA" id="ARBA00006275"/>
    </source>
</evidence>
<evidence type="ECO:0000259" key="7">
    <source>
        <dbReference type="Pfam" id="PF07980"/>
    </source>
</evidence>
<feature type="signal peptide" evidence="6">
    <location>
        <begin position="1"/>
        <end position="19"/>
    </location>
</feature>
<evidence type="ECO:0000256" key="3">
    <source>
        <dbReference type="ARBA" id="ARBA00022729"/>
    </source>
</evidence>
<evidence type="ECO:0000256" key="1">
    <source>
        <dbReference type="ARBA" id="ARBA00004442"/>
    </source>
</evidence>
<dbReference type="OrthoDB" id="9783641at2"/>
<dbReference type="GO" id="GO:0009279">
    <property type="term" value="C:cell outer membrane"/>
    <property type="evidence" value="ECO:0007669"/>
    <property type="project" value="UniProtKB-SubCell"/>
</dbReference>
<accession>A0A2P8HT57</accession>
<protein>
    <submittedName>
        <fullName evidence="8">SusD-like starch-binding protein associating with outer membrane</fullName>
    </submittedName>
</protein>
<organism evidence="8 9">
    <name type="scientific">Chitinophaga niastensis</name>
    <dbReference type="NCBI Taxonomy" id="536980"/>
    <lineage>
        <taxon>Bacteria</taxon>
        <taxon>Pseudomonadati</taxon>
        <taxon>Bacteroidota</taxon>
        <taxon>Chitinophagia</taxon>
        <taxon>Chitinophagales</taxon>
        <taxon>Chitinophagaceae</taxon>
        <taxon>Chitinophaga</taxon>
    </lineage>
</organism>
<feature type="chain" id="PRO_5015192822" evidence="6">
    <location>
        <begin position="20"/>
        <end position="519"/>
    </location>
</feature>
<dbReference type="Proteomes" id="UP000240971">
    <property type="component" value="Unassembled WGS sequence"/>
</dbReference>
<keyword evidence="9" id="KW-1185">Reference proteome</keyword>